<dbReference type="EMBL" id="JAFNEN010000411">
    <property type="protein sequence ID" value="KAG8183667.1"/>
    <property type="molecule type" value="Genomic_DNA"/>
</dbReference>
<reference evidence="3 4" key="1">
    <citation type="journal article" date="2022" name="Nat. Ecol. Evol.">
        <title>A masculinizing supergene underlies an exaggerated male reproductive morph in a spider.</title>
        <authorList>
            <person name="Hendrickx F."/>
            <person name="De Corte Z."/>
            <person name="Sonet G."/>
            <person name="Van Belleghem S.M."/>
            <person name="Kostlbacher S."/>
            <person name="Vangestel C."/>
        </authorList>
    </citation>
    <scope>NUCLEOTIDE SEQUENCE [LARGE SCALE GENOMIC DNA]</scope>
    <source>
        <strain evidence="3">W744_W776</strain>
    </source>
</reference>
<dbReference type="InterPro" id="IPR011256">
    <property type="entry name" value="Reg_factor_effector_dom_sf"/>
</dbReference>
<feature type="signal peptide" evidence="2">
    <location>
        <begin position="1"/>
        <end position="17"/>
    </location>
</feature>
<evidence type="ECO:0000256" key="2">
    <source>
        <dbReference type="SAM" id="SignalP"/>
    </source>
</evidence>
<evidence type="ECO:0000313" key="4">
    <source>
        <dbReference type="Proteomes" id="UP000827092"/>
    </source>
</evidence>
<dbReference type="Gene3D" id="3.20.80.10">
    <property type="entry name" value="Regulatory factor, effector binding domain"/>
    <property type="match status" value="1"/>
</dbReference>
<dbReference type="PANTHER" id="PTHR11220:SF73">
    <property type="entry name" value="HEME-BINDING PROTEIN 2"/>
    <property type="match status" value="1"/>
</dbReference>
<dbReference type="InterPro" id="IPR006917">
    <property type="entry name" value="SOUL_heme-bd"/>
</dbReference>
<proteinExistence type="inferred from homology"/>
<evidence type="ECO:0008006" key="5">
    <source>
        <dbReference type="Google" id="ProtNLM"/>
    </source>
</evidence>
<dbReference type="PANTHER" id="PTHR11220">
    <property type="entry name" value="HEME-BINDING PROTEIN-RELATED"/>
    <property type="match status" value="1"/>
</dbReference>
<comment type="similarity">
    <text evidence="1">Belongs to the HEBP family.</text>
</comment>
<evidence type="ECO:0000256" key="1">
    <source>
        <dbReference type="ARBA" id="ARBA00009817"/>
    </source>
</evidence>
<gene>
    <name evidence="3" type="ORF">JTE90_010141</name>
</gene>
<organism evidence="3 4">
    <name type="scientific">Oedothorax gibbosus</name>
    <dbReference type="NCBI Taxonomy" id="931172"/>
    <lineage>
        <taxon>Eukaryota</taxon>
        <taxon>Metazoa</taxon>
        <taxon>Ecdysozoa</taxon>
        <taxon>Arthropoda</taxon>
        <taxon>Chelicerata</taxon>
        <taxon>Arachnida</taxon>
        <taxon>Araneae</taxon>
        <taxon>Araneomorphae</taxon>
        <taxon>Entelegynae</taxon>
        <taxon>Araneoidea</taxon>
        <taxon>Linyphiidae</taxon>
        <taxon>Erigoninae</taxon>
        <taxon>Oedothorax</taxon>
    </lineage>
</organism>
<keyword evidence="2" id="KW-0732">Signal</keyword>
<evidence type="ECO:0000313" key="3">
    <source>
        <dbReference type="EMBL" id="KAG8183667.1"/>
    </source>
</evidence>
<keyword evidence="4" id="KW-1185">Reference proteome</keyword>
<feature type="chain" id="PRO_5043775817" description="Heme-binding protein 2" evidence="2">
    <location>
        <begin position="18"/>
        <end position="197"/>
    </location>
</feature>
<dbReference type="AlphaFoldDB" id="A0AAV6UH07"/>
<dbReference type="Proteomes" id="UP000827092">
    <property type="component" value="Unassembled WGS sequence"/>
</dbReference>
<sequence>MAALLAVLLFAATVVVGECCERHGAKCPDYTVVRKTEEYEERNYPSLVWASVSGNGKSKSDVSRTLIKQLYKYLGGENSKGQKLDMMVPVRTAKMVHEGSNKYIMSVALTQEQSVDPPVPSNPSIYVLREQPTTYVARNFSGMARQESIWDEHVQHLKTAVAADPSVDSSYYYICVYDSPWRSENRLNEVWMKKANN</sequence>
<dbReference type="FunFam" id="3.20.80.10:FF:000002">
    <property type="entry name" value="Heme-binding protein 2"/>
    <property type="match status" value="1"/>
</dbReference>
<comment type="caution">
    <text evidence="3">The sequence shown here is derived from an EMBL/GenBank/DDBJ whole genome shotgun (WGS) entry which is preliminary data.</text>
</comment>
<accession>A0AAV6UH07</accession>
<name>A0AAV6UH07_9ARAC</name>
<dbReference type="Pfam" id="PF04832">
    <property type="entry name" value="SOUL"/>
    <property type="match status" value="1"/>
</dbReference>
<dbReference type="SUPFAM" id="SSF55136">
    <property type="entry name" value="Probable bacterial effector-binding domain"/>
    <property type="match status" value="1"/>
</dbReference>
<protein>
    <recommendedName>
        <fullName evidence="5">Heme-binding protein 2</fullName>
    </recommendedName>
</protein>